<dbReference type="STRING" id="272943.RSP_2045"/>
<accession>Q3J4T8</accession>
<dbReference type="NCBIfam" id="NF033611">
    <property type="entry name" value="SAVED"/>
    <property type="match status" value="1"/>
</dbReference>
<reference evidence="3" key="1">
    <citation type="submission" date="2005-09" db="EMBL/GenBank/DDBJ databases">
        <title>Complete sequence of chromosome 1 of Rhodobacter sphaeroides 2.4.1.</title>
        <authorList>
            <person name="Copeland A."/>
            <person name="Lucas S."/>
            <person name="Lapidus A."/>
            <person name="Barry K."/>
            <person name="Detter J.C."/>
            <person name="Glavina T."/>
            <person name="Hammon N."/>
            <person name="Israni S."/>
            <person name="Pitluck S."/>
            <person name="Richardson P."/>
            <person name="Mackenzie C."/>
            <person name="Choudhary M."/>
            <person name="Larimer F."/>
            <person name="Hauser L.J."/>
            <person name="Land M."/>
            <person name="Donohue T.J."/>
            <person name="Kaplan S."/>
        </authorList>
    </citation>
    <scope>NUCLEOTIDE SEQUENCE [LARGE SCALE GENOMIC DNA]</scope>
    <source>
        <strain evidence="3">ATCC 17023 / DSM 158 / JCM 6121 / CCUG 31486 / LMG 2827 / NBRC 12203 / NCIMB 8253 / ATH 2.4.1.</strain>
    </source>
</reference>
<evidence type="ECO:0000313" key="2">
    <source>
        <dbReference type="EMBL" id="ABA78196.1"/>
    </source>
</evidence>
<dbReference type="KEGG" id="rsp:RSP_2045"/>
<keyword evidence="3" id="KW-1185">Reference proteome</keyword>
<dbReference type="Proteomes" id="UP000002703">
    <property type="component" value="Chromosome 1"/>
</dbReference>
<organism evidence="2 3">
    <name type="scientific">Cereibacter sphaeroides (strain ATCC 17023 / DSM 158 / JCM 6121 / CCUG 31486 / LMG 2827 / NBRC 12203 / NCIMB 8253 / ATH 2.4.1.)</name>
    <name type="common">Rhodobacter sphaeroides</name>
    <dbReference type="NCBI Taxonomy" id="272943"/>
    <lineage>
        <taxon>Bacteria</taxon>
        <taxon>Pseudomonadati</taxon>
        <taxon>Pseudomonadota</taxon>
        <taxon>Alphaproteobacteria</taxon>
        <taxon>Rhodobacterales</taxon>
        <taxon>Paracoccaceae</taxon>
        <taxon>Cereibacter</taxon>
    </lineage>
</organism>
<evidence type="ECO:0000259" key="1">
    <source>
        <dbReference type="Pfam" id="PF18145"/>
    </source>
</evidence>
<dbReference type="eggNOG" id="COG1310">
    <property type="taxonomic scope" value="Bacteria"/>
</dbReference>
<dbReference type="GeneID" id="3719435"/>
<dbReference type="Pfam" id="PF18145">
    <property type="entry name" value="SAVED"/>
    <property type="match status" value="1"/>
</dbReference>
<name>Q3J4T8_CERS4</name>
<dbReference type="RefSeq" id="WP_011337186.1">
    <property type="nucleotide sequence ID" value="NC_007493.2"/>
</dbReference>
<dbReference type="EnsemblBacteria" id="ABA78196">
    <property type="protein sequence ID" value="ABA78196"/>
    <property type="gene ID" value="RSP_2045"/>
</dbReference>
<proteinExistence type="predicted"/>
<dbReference type="InterPro" id="IPR040836">
    <property type="entry name" value="SAVED"/>
</dbReference>
<protein>
    <recommendedName>
        <fullName evidence="1">SMODS-associated and fused to various effectors domain-containing protein</fullName>
    </recommendedName>
</protein>
<dbReference type="EMBL" id="CP000143">
    <property type="protein sequence ID" value="ABA78196.1"/>
    <property type="molecule type" value="Genomic_DNA"/>
</dbReference>
<dbReference type="AlphaFoldDB" id="Q3J4T8"/>
<dbReference type="OrthoDB" id="268467at2"/>
<evidence type="ECO:0000313" key="3">
    <source>
        <dbReference type="Proteomes" id="UP000002703"/>
    </source>
</evidence>
<feature type="domain" description="SMODS-associated and fused to various effectors" evidence="1">
    <location>
        <begin position="303"/>
        <end position="499"/>
    </location>
</feature>
<sequence>MADPSARWHGDDYQSRHFWIHAASLLDEHSTHVAEVTFEAHGPKSFDDVVVRYDPGRPDRRSPEPVHQDHYQIKWHTDHSGHFGYEQLMDPRFISGTAVSLLERLRNAKLTAPPNSAFHFVTTHDLTQGDPLRELVSNVDHSIRLKILKEGKTARSTMGKVRKAWCKHLKVTDEELFDILTGFHIETRARSLESLRTEVAMRFRTVGLNGHETDTIFPYDGFARELVVKQIRSLDRAKFRSLCEREGWYLQKRAPSKRGVAIQTYAPRATPADLLLAAPENTLVLADHFNDRKLKEGHSWDQIRDEVRSFLDAKLRETVDFRLFLDAPSSLAFLSGSCLGLKSGASVELVQMGYGNPNRIWDTADGRGGPLPDIETLRVGDGQDIGLVISLARNALYKVREYLQRELPEVGTVIHVTPPGGAAQGSVSGGEHALAIAGQAGQVVSDLSRPGGRTHIFIAAPNAVAFFLGQQADSMGVCIPYEFDFKKEVDASYRPSFEIGLQRP</sequence>
<gene>
    <name evidence="2" type="ORF">RSP_2045</name>
</gene>